<keyword evidence="14" id="KW-1185">Reference proteome</keyword>
<dbReference type="SUPFAM" id="SSF90123">
    <property type="entry name" value="ABC transporter transmembrane region"/>
    <property type="match status" value="1"/>
</dbReference>
<dbReference type="InterPro" id="IPR011527">
    <property type="entry name" value="ABC1_TM_dom"/>
</dbReference>
<dbReference type="InterPro" id="IPR003439">
    <property type="entry name" value="ABC_transporter-like_ATP-bd"/>
</dbReference>
<sequence length="667" mass="74206">MPSHFGLRSRRRSATERTPLVGSGTQNDGIEWREVFRVTRPYMFPSTLKLRFVAVVTLVMIMLSKLLALVPPYAYKLAVDAFANNLLGGPPIIPYAAVFLYVGARLLADLTSALQSYCFNLVTSDCTNTFAIDIFAHLQRLSLAFHLQRKTGEVTRIVDRGTRSIQVLMSTLLTTLFPVAFQVSFVTAIFLKLGTPMIALVILITVAVYFVYTIWVTQWRTKLRRDYIDADNKLSDKAVDTLINFETVKMFGMENEEASLYGQYAVELRHQSIRTQASLSILNFGQSFIQRIGLLCTMLLAARGIVYGGLTAGDFVLINTYVGQIFQPLFFLGVSYRVLSQAATDLEKTVALMNEEITVKDREDAKRLTVHEEDILAGKVGDLKFENVSFQYTGSERGSNGGLRKISFHVPPGKMVALVGSSGAGKSTIMRLLLRFYDVDSGRILIDGKDIRSFSQESLRKNVGVVAQDTVLFNQTLRYNISYGKQDATEAEILAAARAAALGPFIESLPLGLDTVVGERGVRLSGGERQRVGCARCLIKSPAFVLLDEATSALDTHTERELQENLREVCKNRTTVVVAHRLSTVMMADEIIVLGKDPQASEAPSEGDQAFDPEEGFDQTTSTGVIIERGNHRELLQRSGVYAEMWQAQFRVERENVQKMENTEDDM</sequence>
<keyword evidence="5" id="KW-0067">ATP-binding</keyword>
<evidence type="ECO:0000256" key="10">
    <source>
        <dbReference type="SAM" id="Phobius"/>
    </source>
</evidence>
<comment type="caution">
    <text evidence="13">The sequence shown here is derived from an EMBL/GenBank/DDBJ whole genome shotgun (WGS) entry which is preliminary data.</text>
</comment>
<evidence type="ECO:0000259" key="12">
    <source>
        <dbReference type="PROSITE" id="PS50929"/>
    </source>
</evidence>
<keyword evidence="3 10" id="KW-0812">Transmembrane</keyword>
<evidence type="ECO:0000256" key="8">
    <source>
        <dbReference type="ARBA" id="ARBA00024363"/>
    </source>
</evidence>
<dbReference type="PROSITE" id="PS50929">
    <property type="entry name" value="ABC_TM1F"/>
    <property type="match status" value="1"/>
</dbReference>
<dbReference type="GO" id="GO:0140359">
    <property type="term" value="F:ABC-type transporter activity"/>
    <property type="evidence" value="ECO:0007669"/>
    <property type="project" value="InterPro"/>
</dbReference>
<dbReference type="SMART" id="SM00382">
    <property type="entry name" value="AAA"/>
    <property type="match status" value="1"/>
</dbReference>
<dbReference type="AlphaFoldDB" id="A0A2V3IY88"/>
<evidence type="ECO:0000313" key="14">
    <source>
        <dbReference type="Proteomes" id="UP000247409"/>
    </source>
</evidence>
<protein>
    <recommendedName>
        <fullName evidence="2">Probable ATP-dependent transporter ycf16</fullName>
    </recommendedName>
</protein>
<organism evidence="13 14">
    <name type="scientific">Gracilariopsis chorda</name>
    <dbReference type="NCBI Taxonomy" id="448386"/>
    <lineage>
        <taxon>Eukaryota</taxon>
        <taxon>Rhodophyta</taxon>
        <taxon>Florideophyceae</taxon>
        <taxon>Rhodymeniophycidae</taxon>
        <taxon>Gracilariales</taxon>
        <taxon>Gracilariaceae</taxon>
        <taxon>Gracilariopsis</taxon>
    </lineage>
</organism>
<dbReference type="OrthoDB" id="6500128at2759"/>
<dbReference type="EMBL" id="NBIV01000035">
    <property type="protein sequence ID" value="PXF46647.1"/>
    <property type="molecule type" value="Genomic_DNA"/>
</dbReference>
<comment type="subcellular location">
    <subcellularLocation>
        <location evidence="1">Membrane</location>
        <topology evidence="1">Multi-pass membrane protein</topology>
    </subcellularLocation>
</comment>
<keyword evidence="7 10" id="KW-0472">Membrane</keyword>
<evidence type="ECO:0000256" key="7">
    <source>
        <dbReference type="ARBA" id="ARBA00023136"/>
    </source>
</evidence>
<dbReference type="Proteomes" id="UP000247409">
    <property type="component" value="Unassembled WGS sequence"/>
</dbReference>
<evidence type="ECO:0000256" key="3">
    <source>
        <dbReference type="ARBA" id="ARBA00022692"/>
    </source>
</evidence>
<dbReference type="GO" id="GO:0005524">
    <property type="term" value="F:ATP binding"/>
    <property type="evidence" value="ECO:0007669"/>
    <property type="project" value="UniProtKB-KW"/>
</dbReference>
<evidence type="ECO:0000256" key="1">
    <source>
        <dbReference type="ARBA" id="ARBA00004141"/>
    </source>
</evidence>
<feature type="transmembrane region" description="Helical" evidence="10">
    <location>
        <begin position="292"/>
        <end position="310"/>
    </location>
</feature>
<evidence type="ECO:0000259" key="11">
    <source>
        <dbReference type="PROSITE" id="PS50893"/>
    </source>
</evidence>
<dbReference type="PROSITE" id="PS50893">
    <property type="entry name" value="ABC_TRANSPORTER_2"/>
    <property type="match status" value="1"/>
</dbReference>
<feature type="domain" description="ABC transmembrane type-1" evidence="12">
    <location>
        <begin position="55"/>
        <end position="341"/>
    </location>
</feature>
<dbReference type="SUPFAM" id="SSF52540">
    <property type="entry name" value="P-loop containing nucleoside triphosphate hydrolases"/>
    <property type="match status" value="1"/>
</dbReference>
<proteinExistence type="inferred from homology"/>
<evidence type="ECO:0000256" key="9">
    <source>
        <dbReference type="SAM" id="MobiDB-lite"/>
    </source>
</evidence>
<dbReference type="InterPro" id="IPR027417">
    <property type="entry name" value="P-loop_NTPase"/>
</dbReference>
<evidence type="ECO:0000256" key="5">
    <source>
        <dbReference type="ARBA" id="ARBA00022840"/>
    </source>
</evidence>
<feature type="transmembrane region" description="Helical" evidence="10">
    <location>
        <begin position="50"/>
        <end position="72"/>
    </location>
</feature>
<dbReference type="InterPro" id="IPR036640">
    <property type="entry name" value="ABC1_TM_sf"/>
</dbReference>
<reference evidence="13 14" key="1">
    <citation type="journal article" date="2018" name="Mol. Biol. Evol.">
        <title>Analysis of the draft genome of the red seaweed Gracilariopsis chorda provides insights into genome size evolution in Rhodophyta.</title>
        <authorList>
            <person name="Lee J."/>
            <person name="Yang E.C."/>
            <person name="Graf L."/>
            <person name="Yang J.H."/>
            <person name="Qiu H."/>
            <person name="Zel Zion U."/>
            <person name="Chan C.X."/>
            <person name="Stephens T.G."/>
            <person name="Weber A.P.M."/>
            <person name="Boo G.H."/>
            <person name="Boo S.M."/>
            <person name="Kim K.M."/>
            <person name="Shin Y."/>
            <person name="Jung M."/>
            <person name="Lee S.J."/>
            <person name="Yim H.S."/>
            <person name="Lee J.H."/>
            <person name="Bhattacharya D."/>
            <person name="Yoon H.S."/>
        </authorList>
    </citation>
    <scope>NUCLEOTIDE SEQUENCE [LARGE SCALE GENOMIC DNA]</scope>
    <source>
        <strain evidence="13 14">SKKU-2015</strain>
        <tissue evidence="13">Whole body</tissue>
    </source>
</reference>
<dbReference type="InterPro" id="IPR003593">
    <property type="entry name" value="AAA+_ATPase"/>
</dbReference>
<keyword evidence="6 10" id="KW-1133">Transmembrane helix</keyword>
<feature type="region of interest" description="Disordered" evidence="9">
    <location>
        <begin position="1"/>
        <end position="22"/>
    </location>
</feature>
<feature type="transmembrane region" description="Helical" evidence="10">
    <location>
        <begin position="92"/>
        <end position="108"/>
    </location>
</feature>
<dbReference type="PANTHER" id="PTHR24221">
    <property type="entry name" value="ATP-BINDING CASSETTE SUB-FAMILY B"/>
    <property type="match status" value="1"/>
</dbReference>
<dbReference type="STRING" id="448386.A0A2V3IY88"/>
<evidence type="ECO:0000313" key="13">
    <source>
        <dbReference type="EMBL" id="PXF46647.1"/>
    </source>
</evidence>
<evidence type="ECO:0000256" key="2">
    <source>
        <dbReference type="ARBA" id="ARBA00014334"/>
    </source>
</evidence>
<comment type="similarity">
    <text evidence="8">Belongs to the ABC transporter superfamily. ABCB family. Heavy Metal importer (TC 3.A.1.210) subfamily.</text>
</comment>
<feature type="transmembrane region" description="Helical" evidence="10">
    <location>
        <begin position="197"/>
        <end position="215"/>
    </location>
</feature>
<name>A0A2V3IY88_9FLOR</name>
<feature type="domain" description="ABC transporter" evidence="11">
    <location>
        <begin position="383"/>
        <end position="621"/>
    </location>
</feature>
<dbReference type="Gene3D" id="3.40.50.300">
    <property type="entry name" value="P-loop containing nucleotide triphosphate hydrolases"/>
    <property type="match status" value="1"/>
</dbReference>
<gene>
    <name evidence="13" type="ORF">BWQ96_03636</name>
</gene>
<evidence type="ECO:0000256" key="4">
    <source>
        <dbReference type="ARBA" id="ARBA00022741"/>
    </source>
</evidence>
<evidence type="ECO:0000256" key="6">
    <source>
        <dbReference type="ARBA" id="ARBA00022989"/>
    </source>
</evidence>
<dbReference type="FunFam" id="3.40.50.300:FF:000218">
    <property type="entry name" value="Multidrug ABC transporter ATP-binding protein"/>
    <property type="match status" value="1"/>
</dbReference>
<dbReference type="Gene3D" id="1.20.1560.10">
    <property type="entry name" value="ABC transporter type 1, transmembrane domain"/>
    <property type="match status" value="1"/>
</dbReference>
<dbReference type="Pfam" id="PF00664">
    <property type="entry name" value="ABC_membrane"/>
    <property type="match status" value="1"/>
</dbReference>
<dbReference type="PANTHER" id="PTHR24221:SF654">
    <property type="entry name" value="ATP-BINDING CASSETTE SUB-FAMILY B MEMBER 6"/>
    <property type="match status" value="1"/>
</dbReference>
<dbReference type="InterPro" id="IPR039421">
    <property type="entry name" value="Type_1_exporter"/>
</dbReference>
<dbReference type="GO" id="GO:0016020">
    <property type="term" value="C:membrane"/>
    <property type="evidence" value="ECO:0007669"/>
    <property type="project" value="UniProtKB-SubCell"/>
</dbReference>
<keyword evidence="4" id="KW-0547">Nucleotide-binding</keyword>
<feature type="transmembrane region" description="Helical" evidence="10">
    <location>
        <begin position="167"/>
        <end position="191"/>
    </location>
</feature>
<dbReference type="Pfam" id="PF00005">
    <property type="entry name" value="ABC_tran"/>
    <property type="match status" value="1"/>
</dbReference>
<accession>A0A2V3IY88</accession>
<feature type="region of interest" description="Disordered" evidence="9">
    <location>
        <begin position="598"/>
        <end position="618"/>
    </location>
</feature>
<dbReference type="GO" id="GO:0016887">
    <property type="term" value="F:ATP hydrolysis activity"/>
    <property type="evidence" value="ECO:0007669"/>
    <property type="project" value="InterPro"/>
</dbReference>
<dbReference type="CDD" id="cd18582">
    <property type="entry name" value="ABC_6TM_ATM1_ABCB7"/>
    <property type="match status" value="1"/>
</dbReference>